<evidence type="ECO:0000256" key="1">
    <source>
        <dbReference type="ARBA" id="ARBA00000683"/>
    </source>
</evidence>
<evidence type="ECO:0000313" key="25">
    <source>
        <dbReference type="Proteomes" id="UP000582837"/>
    </source>
</evidence>
<name>A0A841GLT6_9BACT</name>
<feature type="binding site" evidence="19">
    <location>
        <begin position="461"/>
        <end position="462"/>
    </location>
    <ligand>
        <name>phosphoenolpyruvate</name>
        <dbReference type="ChEBI" id="CHEBI:58702"/>
    </ligand>
</feature>
<dbReference type="PANTHER" id="PTHR46244">
    <property type="entry name" value="PHOSPHOENOLPYRUVATE-PROTEIN PHOSPHOTRANSFERASE"/>
    <property type="match status" value="1"/>
</dbReference>
<evidence type="ECO:0000256" key="19">
    <source>
        <dbReference type="PIRSR" id="PIRSR000732-2"/>
    </source>
</evidence>
<evidence type="ECO:0000256" key="14">
    <source>
        <dbReference type="ARBA" id="ARBA00022777"/>
    </source>
</evidence>
<evidence type="ECO:0000256" key="2">
    <source>
        <dbReference type="ARBA" id="ARBA00001946"/>
    </source>
</evidence>
<dbReference type="EC" id="2.7.3.9" evidence="6 17"/>
<feature type="domain" description="Phosphotransferase system enzyme I N-terminal" evidence="23">
    <location>
        <begin position="6"/>
        <end position="122"/>
    </location>
</feature>
<evidence type="ECO:0000256" key="6">
    <source>
        <dbReference type="ARBA" id="ARBA00012232"/>
    </source>
</evidence>
<dbReference type="InterPro" id="IPR024692">
    <property type="entry name" value="PTS_EI"/>
</dbReference>
<dbReference type="Pfam" id="PF05524">
    <property type="entry name" value="PEP-utilisers_N"/>
    <property type="match status" value="1"/>
</dbReference>
<evidence type="ECO:0000256" key="3">
    <source>
        <dbReference type="ARBA" id="ARBA00002728"/>
    </source>
</evidence>
<comment type="similarity">
    <text evidence="5 17">Belongs to the PEP-utilizing enzyme family.</text>
</comment>
<keyword evidence="13 17" id="KW-0479">Metal-binding</keyword>
<feature type="binding site" evidence="20">
    <location>
        <position position="438"/>
    </location>
    <ligand>
        <name>Mg(2+)</name>
        <dbReference type="ChEBI" id="CHEBI:18420"/>
    </ligand>
</feature>
<keyword evidence="8 17" id="KW-0813">Transport</keyword>
<dbReference type="EMBL" id="JACHIA010000003">
    <property type="protein sequence ID" value="MBB6069741.1"/>
    <property type="molecule type" value="Genomic_DNA"/>
</dbReference>
<evidence type="ECO:0000259" key="21">
    <source>
        <dbReference type="Pfam" id="PF00391"/>
    </source>
</evidence>
<feature type="binding site" evidence="19">
    <location>
        <position position="339"/>
    </location>
    <ligand>
        <name>phosphoenolpyruvate</name>
        <dbReference type="ChEBI" id="CHEBI:58702"/>
    </ligand>
</feature>
<evidence type="ECO:0000256" key="18">
    <source>
        <dbReference type="PIRSR" id="PIRSR000732-1"/>
    </source>
</evidence>
<dbReference type="GO" id="GO:0009401">
    <property type="term" value="P:phosphoenolpyruvate-dependent sugar phosphotransferase system"/>
    <property type="evidence" value="ECO:0007669"/>
    <property type="project" value="UniProtKB-KW"/>
</dbReference>
<evidence type="ECO:0000259" key="22">
    <source>
        <dbReference type="Pfam" id="PF02896"/>
    </source>
</evidence>
<dbReference type="InterPro" id="IPR008731">
    <property type="entry name" value="PTS_EIN"/>
</dbReference>
<feature type="domain" description="PEP-utilising enzyme mobile" evidence="21">
    <location>
        <begin position="162"/>
        <end position="232"/>
    </location>
</feature>
<dbReference type="SUPFAM" id="SSF47831">
    <property type="entry name" value="Enzyme I of the PEP:sugar phosphotransferase system HPr-binding (sub)domain"/>
    <property type="match status" value="1"/>
</dbReference>
<feature type="binding site" evidence="19">
    <location>
        <position position="303"/>
    </location>
    <ligand>
        <name>phosphoenolpyruvate</name>
        <dbReference type="ChEBI" id="CHEBI:58702"/>
    </ligand>
</feature>
<sequence length="595" mass="64951">MSSLREGIPAAPGIVIGPARVLRWEVPRVPHGATVPAEQADAEIARFREALVYASDRIKALMVRTAEAIGEVEARIFEPQVLMLEDADLIDGTIRTIRENLLTAERAFEWRVLEWESALSHSSHPMVLDRLADLADVQTRVLRRLMGMPDPDLAARVGDGEKFILVARELTPSVTVQLDPRTVMGIATDLGTRTSHSAILARSLEIPCVVSVGNLSETVRDGDELILDGRTGRVVVGASEEDREAYRQRDYLIREWEQELVLLAHLPAVTRDGVRMALRSNIDLPGESDNARIQGAEGVGLYRTEFLVVGRATAPNEEEQFRAYKRVTESFPGQPVVIRTFDLGGDKFPAFLHIGREENPFLGWRAIRVCLDEPAIFRTQLRALIRAMPFGDLRIMLPLVNEISEVTRTRALIGEAIEELRAEGQPVPDAYKLGAMVETPAAALIAPELARHVDFFSIGTNDLVQYTLAVDRGNSRLASRYNPFHPAVVRLLAAICKAGNEAGIEVSVCGEVAATPLGAFLLIGMRASSLSVGPPALAEIKKVIRSVTYDDAAAGVAEALAAHSPEEVVSVLTARLSRVLDLGKFSASLGLSRVD</sequence>
<evidence type="ECO:0000256" key="7">
    <source>
        <dbReference type="ARBA" id="ARBA00016544"/>
    </source>
</evidence>
<organism evidence="24 25">
    <name type="scientific">Longimicrobium terrae</name>
    <dbReference type="NCBI Taxonomy" id="1639882"/>
    <lineage>
        <taxon>Bacteria</taxon>
        <taxon>Pseudomonadati</taxon>
        <taxon>Gemmatimonadota</taxon>
        <taxon>Longimicrobiia</taxon>
        <taxon>Longimicrobiales</taxon>
        <taxon>Longimicrobiaceae</taxon>
        <taxon>Longimicrobium</taxon>
    </lineage>
</organism>
<dbReference type="PRINTS" id="PR01736">
    <property type="entry name" value="PHPHTRNFRASE"/>
</dbReference>
<gene>
    <name evidence="24" type="ORF">HNQ61_001358</name>
</gene>
<comment type="caution">
    <text evidence="24">The sequence shown here is derived from an EMBL/GenBank/DDBJ whole genome shotgun (WGS) entry which is preliminary data.</text>
</comment>
<dbReference type="Gene3D" id="1.10.274.10">
    <property type="entry name" value="PtsI, HPr-binding domain"/>
    <property type="match status" value="1"/>
</dbReference>
<feature type="domain" description="PEP-utilising enzyme C-terminal" evidence="22">
    <location>
        <begin position="263"/>
        <end position="547"/>
    </location>
</feature>
<dbReference type="InterPro" id="IPR036637">
    <property type="entry name" value="Phosphohistidine_dom_sf"/>
</dbReference>
<dbReference type="AlphaFoldDB" id="A0A841GLT6"/>
<keyword evidence="9 17" id="KW-0963">Cytoplasm</keyword>
<dbReference type="SUPFAM" id="SSF52009">
    <property type="entry name" value="Phosphohistidine domain"/>
    <property type="match status" value="1"/>
</dbReference>
<dbReference type="InterPro" id="IPR015813">
    <property type="entry name" value="Pyrv/PenolPyrv_kinase-like_dom"/>
</dbReference>
<evidence type="ECO:0000256" key="4">
    <source>
        <dbReference type="ARBA" id="ARBA00004496"/>
    </source>
</evidence>
<keyword evidence="25" id="KW-1185">Reference proteome</keyword>
<evidence type="ECO:0000256" key="11">
    <source>
        <dbReference type="ARBA" id="ARBA00022679"/>
    </source>
</evidence>
<dbReference type="Pfam" id="PF02896">
    <property type="entry name" value="PEP-utilizers_C"/>
    <property type="match status" value="1"/>
</dbReference>
<evidence type="ECO:0000256" key="9">
    <source>
        <dbReference type="ARBA" id="ARBA00022490"/>
    </source>
</evidence>
<dbReference type="NCBIfam" id="TIGR01417">
    <property type="entry name" value="PTS_I_fam"/>
    <property type="match status" value="1"/>
</dbReference>
<feature type="binding site" evidence="19">
    <location>
        <position position="472"/>
    </location>
    <ligand>
        <name>phosphoenolpyruvate</name>
        <dbReference type="ChEBI" id="CHEBI:58702"/>
    </ligand>
</feature>
<dbReference type="PANTHER" id="PTHR46244:SF3">
    <property type="entry name" value="PHOSPHOENOLPYRUVATE-PROTEIN PHOSPHOTRANSFERASE"/>
    <property type="match status" value="1"/>
</dbReference>
<dbReference type="InterPro" id="IPR036618">
    <property type="entry name" value="PtsI_HPr-bd_sf"/>
</dbReference>
<evidence type="ECO:0000256" key="8">
    <source>
        <dbReference type="ARBA" id="ARBA00022448"/>
    </source>
</evidence>
<feature type="binding site" evidence="20">
    <location>
        <position position="462"/>
    </location>
    <ligand>
        <name>Mg(2+)</name>
        <dbReference type="ChEBI" id="CHEBI:18420"/>
    </ligand>
</feature>
<dbReference type="GO" id="GO:0046872">
    <property type="term" value="F:metal ion binding"/>
    <property type="evidence" value="ECO:0007669"/>
    <property type="project" value="UniProtKB-KW"/>
</dbReference>
<reference evidence="24 25" key="1">
    <citation type="submission" date="2020-08" db="EMBL/GenBank/DDBJ databases">
        <title>Genomic Encyclopedia of Type Strains, Phase IV (KMG-IV): sequencing the most valuable type-strain genomes for metagenomic binning, comparative biology and taxonomic classification.</title>
        <authorList>
            <person name="Goeker M."/>
        </authorList>
    </citation>
    <scope>NUCLEOTIDE SEQUENCE [LARGE SCALE GENOMIC DNA]</scope>
    <source>
        <strain evidence="24 25">DSM 29007</strain>
    </source>
</reference>
<dbReference type="SUPFAM" id="SSF51621">
    <property type="entry name" value="Phosphoenolpyruvate/pyruvate domain"/>
    <property type="match status" value="1"/>
</dbReference>
<evidence type="ECO:0000256" key="17">
    <source>
        <dbReference type="PIRNR" id="PIRNR000732"/>
    </source>
</evidence>
<dbReference type="GO" id="GO:0005737">
    <property type="term" value="C:cytoplasm"/>
    <property type="evidence" value="ECO:0007669"/>
    <property type="project" value="UniProtKB-SubCell"/>
</dbReference>
<evidence type="ECO:0000256" key="15">
    <source>
        <dbReference type="ARBA" id="ARBA00022842"/>
    </source>
</evidence>
<dbReference type="RefSeq" id="WP_170036132.1">
    <property type="nucleotide sequence ID" value="NZ_JABDTL010000002.1"/>
</dbReference>
<keyword evidence="10 17" id="KW-0762">Sugar transport</keyword>
<dbReference type="InterPro" id="IPR023151">
    <property type="entry name" value="PEP_util_CS"/>
</dbReference>
<feature type="active site" description="Tele-phosphohistidine intermediate" evidence="18">
    <location>
        <position position="196"/>
    </location>
</feature>
<keyword evidence="11 17" id="KW-0808">Transferase</keyword>
<evidence type="ECO:0000256" key="12">
    <source>
        <dbReference type="ARBA" id="ARBA00022683"/>
    </source>
</evidence>
<evidence type="ECO:0000256" key="20">
    <source>
        <dbReference type="PIRSR" id="PIRSR000732-3"/>
    </source>
</evidence>
<comment type="subcellular location">
    <subcellularLocation>
        <location evidence="4 17">Cytoplasm</location>
    </subcellularLocation>
</comment>
<evidence type="ECO:0000256" key="13">
    <source>
        <dbReference type="ARBA" id="ARBA00022723"/>
    </source>
</evidence>
<dbReference type="InterPro" id="IPR040442">
    <property type="entry name" value="Pyrv_kinase-like_dom_sf"/>
</dbReference>
<evidence type="ECO:0000313" key="24">
    <source>
        <dbReference type="EMBL" id="MBB6069741.1"/>
    </source>
</evidence>
<dbReference type="GO" id="GO:0016301">
    <property type="term" value="F:kinase activity"/>
    <property type="evidence" value="ECO:0007669"/>
    <property type="project" value="UniProtKB-KW"/>
</dbReference>
<keyword evidence="12 17" id="KW-0598">Phosphotransferase system</keyword>
<dbReference type="PROSITE" id="PS00742">
    <property type="entry name" value="PEP_ENZYMES_2"/>
    <property type="match status" value="1"/>
</dbReference>
<proteinExistence type="inferred from homology"/>
<dbReference type="Proteomes" id="UP000582837">
    <property type="component" value="Unassembled WGS sequence"/>
</dbReference>
<feature type="active site" description="Proton donor" evidence="18">
    <location>
        <position position="509"/>
    </location>
</feature>
<dbReference type="GO" id="GO:0008965">
    <property type="term" value="F:phosphoenolpyruvate-protein phosphotransferase activity"/>
    <property type="evidence" value="ECO:0007669"/>
    <property type="project" value="UniProtKB-EC"/>
</dbReference>
<dbReference type="InterPro" id="IPR008279">
    <property type="entry name" value="PEP-util_enz_mobile_dom"/>
</dbReference>
<evidence type="ECO:0000259" key="23">
    <source>
        <dbReference type="Pfam" id="PF05524"/>
    </source>
</evidence>
<dbReference type="InterPro" id="IPR000121">
    <property type="entry name" value="PEP_util_C"/>
</dbReference>
<evidence type="ECO:0000256" key="10">
    <source>
        <dbReference type="ARBA" id="ARBA00022597"/>
    </source>
</evidence>
<keyword evidence="15 17" id="KW-0460">Magnesium</keyword>
<comment type="function">
    <text evidence="3 17">General (non sugar-specific) component of the phosphoenolpyruvate-dependent sugar phosphotransferase system (sugar PTS). This major carbohydrate active-transport system catalyzes the phosphorylation of incoming sugar substrates concomitantly with their translocation across the cell membrane. Enzyme I transfers the phosphoryl group from phosphoenolpyruvate (PEP) to the phosphoryl carrier protein (HPr).</text>
</comment>
<dbReference type="InterPro" id="IPR006318">
    <property type="entry name" value="PTS_EI-like"/>
</dbReference>
<evidence type="ECO:0000256" key="16">
    <source>
        <dbReference type="ARBA" id="ARBA00033235"/>
    </source>
</evidence>
<comment type="cofactor">
    <cofactor evidence="2 17 20">
        <name>Mg(2+)</name>
        <dbReference type="ChEBI" id="CHEBI:18420"/>
    </cofactor>
</comment>
<keyword evidence="14 17" id="KW-0418">Kinase</keyword>
<dbReference type="PIRSF" id="PIRSF000732">
    <property type="entry name" value="PTS_enzyme_I"/>
    <property type="match status" value="1"/>
</dbReference>
<dbReference type="Pfam" id="PF00391">
    <property type="entry name" value="PEP-utilizers"/>
    <property type="match status" value="1"/>
</dbReference>
<evidence type="ECO:0000256" key="5">
    <source>
        <dbReference type="ARBA" id="ARBA00007837"/>
    </source>
</evidence>
<dbReference type="Gene3D" id="3.20.20.60">
    <property type="entry name" value="Phosphoenolpyruvate-binding domains"/>
    <property type="match status" value="1"/>
</dbReference>
<comment type="catalytic activity">
    <reaction evidence="1 17">
        <text>L-histidyl-[protein] + phosphoenolpyruvate = N(pros)-phospho-L-histidyl-[protein] + pyruvate</text>
        <dbReference type="Rhea" id="RHEA:23880"/>
        <dbReference type="Rhea" id="RHEA-COMP:9745"/>
        <dbReference type="Rhea" id="RHEA-COMP:9746"/>
        <dbReference type="ChEBI" id="CHEBI:15361"/>
        <dbReference type="ChEBI" id="CHEBI:29979"/>
        <dbReference type="ChEBI" id="CHEBI:58702"/>
        <dbReference type="ChEBI" id="CHEBI:64837"/>
        <dbReference type="EC" id="2.7.3.9"/>
    </reaction>
</comment>
<dbReference type="Gene3D" id="3.50.30.10">
    <property type="entry name" value="Phosphohistidine domain"/>
    <property type="match status" value="1"/>
</dbReference>
<dbReference type="InterPro" id="IPR050499">
    <property type="entry name" value="PEP-utilizing_PTS_enzyme"/>
</dbReference>
<protein>
    <recommendedName>
        <fullName evidence="7 17">Phosphoenolpyruvate-protein phosphotransferase</fullName>
        <ecNumber evidence="6 17">2.7.3.9</ecNumber>
    </recommendedName>
    <alternativeName>
        <fullName evidence="16 17">Phosphotransferase system, enzyme I</fullName>
    </alternativeName>
</protein>
<accession>A0A841GLT6</accession>